<dbReference type="Pfam" id="PF00571">
    <property type="entry name" value="CBS"/>
    <property type="match status" value="2"/>
</dbReference>
<name>A0ABX2N712_9FIRM</name>
<comment type="caution">
    <text evidence="4">The sequence shown here is derived from an EMBL/GenBank/DDBJ whole genome shotgun (WGS) entry which is preliminary data.</text>
</comment>
<dbReference type="PROSITE" id="PS51371">
    <property type="entry name" value="CBS"/>
    <property type="match status" value="1"/>
</dbReference>
<sequence>MIGKKIKDLFNEPTANIITPASEVAVLREDDSLLHAILVLSNRGYQTIPVLDTKDRVRGLISISKIVISCEDVSFFNEKKLTETKVYEVMDQIVPILFDDSDLEDVLRLIINNNFICITHKNGYFLGIITRKTVLERFTNIAHNIENEYKLIKRLNKL</sequence>
<dbReference type="InterPro" id="IPR051257">
    <property type="entry name" value="Diverse_CBS-Domain"/>
</dbReference>
<dbReference type="EMBL" id="JABVBA010000001">
    <property type="protein sequence ID" value="NVF10470.1"/>
    <property type="molecule type" value="Genomic_DNA"/>
</dbReference>
<dbReference type="InterPro" id="IPR048125">
    <property type="entry name" value="CBS_CbpB"/>
</dbReference>
<reference evidence="4 5" key="1">
    <citation type="submission" date="2020-06" db="EMBL/GenBank/DDBJ databases">
        <title>Anaerococcus sp. nov., isolated form swine feces.</title>
        <authorList>
            <person name="Yu S."/>
        </authorList>
    </citation>
    <scope>NUCLEOTIDE SEQUENCE [LARGE SCALE GENOMIC DNA]</scope>
    <source>
        <strain evidence="4 5">AGMB00486</strain>
    </source>
</reference>
<dbReference type="RefSeq" id="WP_176269275.1">
    <property type="nucleotide sequence ID" value="NZ_JABVBA010000001.1"/>
</dbReference>
<evidence type="ECO:0000259" key="3">
    <source>
        <dbReference type="PROSITE" id="PS51371"/>
    </source>
</evidence>
<keyword evidence="1 2" id="KW-0129">CBS domain</keyword>
<dbReference type="NCBIfam" id="NF041630">
    <property type="entry name" value="CBS_CbpB"/>
    <property type="match status" value="1"/>
</dbReference>
<protein>
    <submittedName>
        <fullName evidence="4">CBS domain-containing protein</fullName>
    </submittedName>
</protein>
<dbReference type="PANTHER" id="PTHR43080:SF30">
    <property type="entry name" value="CYCLIC DI-AMP RECEPTOR B"/>
    <property type="match status" value="1"/>
</dbReference>
<evidence type="ECO:0000313" key="4">
    <source>
        <dbReference type="EMBL" id="NVF10470.1"/>
    </source>
</evidence>
<evidence type="ECO:0000256" key="2">
    <source>
        <dbReference type="PROSITE-ProRule" id="PRU00703"/>
    </source>
</evidence>
<dbReference type="InterPro" id="IPR046342">
    <property type="entry name" value="CBS_dom_sf"/>
</dbReference>
<accession>A0ABX2N712</accession>
<dbReference type="SUPFAM" id="SSF54631">
    <property type="entry name" value="CBS-domain pair"/>
    <property type="match status" value="1"/>
</dbReference>
<proteinExistence type="predicted"/>
<dbReference type="Proteomes" id="UP000540919">
    <property type="component" value="Unassembled WGS sequence"/>
</dbReference>
<keyword evidence="5" id="KW-1185">Reference proteome</keyword>
<gene>
    <name evidence="4" type="ORF">HV819_00360</name>
</gene>
<evidence type="ECO:0000256" key="1">
    <source>
        <dbReference type="ARBA" id="ARBA00023122"/>
    </source>
</evidence>
<organism evidence="4 5">
    <name type="scientific">Anaerococcus faecalis</name>
    <dbReference type="NCBI Taxonomy" id="2742993"/>
    <lineage>
        <taxon>Bacteria</taxon>
        <taxon>Bacillati</taxon>
        <taxon>Bacillota</taxon>
        <taxon>Tissierellia</taxon>
        <taxon>Tissierellales</taxon>
        <taxon>Peptoniphilaceae</taxon>
        <taxon>Anaerococcus</taxon>
    </lineage>
</organism>
<dbReference type="PANTHER" id="PTHR43080">
    <property type="entry name" value="CBS DOMAIN-CONTAINING PROTEIN CBSX3, MITOCHONDRIAL"/>
    <property type="match status" value="1"/>
</dbReference>
<dbReference type="Gene3D" id="3.10.580.10">
    <property type="entry name" value="CBS-domain"/>
    <property type="match status" value="1"/>
</dbReference>
<evidence type="ECO:0000313" key="5">
    <source>
        <dbReference type="Proteomes" id="UP000540919"/>
    </source>
</evidence>
<feature type="domain" description="CBS" evidence="3">
    <location>
        <begin position="18"/>
        <end position="81"/>
    </location>
</feature>
<dbReference type="InterPro" id="IPR000644">
    <property type="entry name" value="CBS_dom"/>
</dbReference>